<keyword evidence="2 7" id="KW-0436">Ligase</keyword>
<evidence type="ECO:0000256" key="7">
    <source>
        <dbReference type="HAMAP-Rule" id="MF_00044"/>
    </source>
</evidence>
<dbReference type="InterPro" id="IPR004115">
    <property type="entry name" value="GAD-like_sf"/>
</dbReference>
<dbReference type="PANTHER" id="PTHR22594">
    <property type="entry name" value="ASPARTYL/LYSYL-TRNA SYNTHETASE"/>
    <property type="match status" value="1"/>
</dbReference>
<evidence type="ECO:0000313" key="9">
    <source>
        <dbReference type="EMBL" id="PTX57056.1"/>
    </source>
</evidence>
<sequence length="700" mass="78639">MILQLNRNHGGFEAGLLDFAWLGLCIGPNEFEPKKVPIMHAYRSHTCAELTAANVGDTVRLSGWVHRVRDHGGVLFIDLRDHYGITQVLCDPDSPVFNEVERVRSEWCIRIDGNVKARDESLVNEKIPTGEIEVFIRDMEVLGASGELPLMVFGDQEYPEETRLKYRFLDLRREAMQKNMTLRSDVVASIRKRMWDQKFREFQTPIITASSPEGARDFLVPSRLHPGKFYALPQAPQQFKQLLMVSGFDKYFQIAPCFRDEDPRADRSPTDFYQLDLEMSFVEQQDVFDTIQPVVQGIFEEFGGGRKVDETWEQISYKDAALWYGTDKPDLRNPIKMQVVSDHFRDSGFAIFAKLLEQDGTEIRAIPAPTGGSRKFCDRMNAFAQKEGLPGMGYILWREVVNDPGIGGEIEKWIEDRQVNQTILTEILNGEHGGGAPGNSDRLHEIAGLIEKGDPLDLQIAGEKRRVAFPRRGELEAAGPLAKNIGPERTEAIRQQLGLGVGDAAFFLGGKPSAFESVAGRARVEIGNELKLTDTDRFAFAWIVDFPMYEADEESGKIDFSHNPFSMPQGGMEALEGDPLDVLGYQYDLACNGYELISGAIRNHRPEIMFKAFELAGYGEDEVRKRFGGMVNAFQYGAPPHGGCAAGIDRIVMLLADEQNIREVILFPMNQRAEDLMMSAPSDPTSDQLMELGLRVIPQE</sequence>
<dbReference type="SUPFAM" id="SSF55261">
    <property type="entry name" value="GAD domain-like"/>
    <property type="match status" value="2"/>
</dbReference>
<feature type="binding site" evidence="7">
    <location>
        <begin position="647"/>
        <end position="650"/>
    </location>
    <ligand>
        <name>ATP</name>
        <dbReference type="ChEBI" id="CHEBI:30616"/>
    </ligand>
</feature>
<dbReference type="GO" id="GO:0003676">
    <property type="term" value="F:nucleic acid binding"/>
    <property type="evidence" value="ECO:0007669"/>
    <property type="project" value="InterPro"/>
</dbReference>
<dbReference type="InterPro" id="IPR045864">
    <property type="entry name" value="aa-tRNA-synth_II/BPL/LPL"/>
</dbReference>
<dbReference type="NCBIfam" id="TIGR00459">
    <property type="entry name" value="aspS_bact"/>
    <property type="match status" value="1"/>
</dbReference>
<dbReference type="EC" id="6.1.1.23" evidence="7"/>
<dbReference type="SUPFAM" id="SSF55681">
    <property type="entry name" value="Class II aaRS and biotin synthetases"/>
    <property type="match status" value="1"/>
</dbReference>
<evidence type="ECO:0000256" key="4">
    <source>
        <dbReference type="ARBA" id="ARBA00022840"/>
    </source>
</evidence>
<organism evidence="9 10">
    <name type="scientific">Litoreibacter ponti</name>
    <dbReference type="NCBI Taxonomy" id="1510457"/>
    <lineage>
        <taxon>Bacteria</taxon>
        <taxon>Pseudomonadati</taxon>
        <taxon>Pseudomonadota</taxon>
        <taxon>Alphaproteobacteria</taxon>
        <taxon>Rhodobacterales</taxon>
        <taxon>Roseobacteraceae</taxon>
        <taxon>Litoreibacter</taxon>
    </lineage>
</organism>
<dbReference type="PRINTS" id="PR01042">
    <property type="entry name" value="TRNASYNTHASP"/>
</dbReference>
<evidence type="ECO:0000256" key="3">
    <source>
        <dbReference type="ARBA" id="ARBA00022741"/>
    </source>
</evidence>
<feature type="binding site" evidence="7">
    <location>
        <position position="602"/>
    </location>
    <ligand>
        <name>L-aspartate</name>
        <dbReference type="ChEBI" id="CHEBI:29991"/>
    </ligand>
</feature>
<evidence type="ECO:0000256" key="1">
    <source>
        <dbReference type="ARBA" id="ARBA00006303"/>
    </source>
</evidence>
<evidence type="ECO:0000259" key="8">
    <source>
        <dbReference type="PROSITE" id="PS50862"/>
    </source>
</evidence>
<evidence type="ECO:0000313" key="10">
    <source>
        <dbReference type="Proteomes" id="UP000243978"/>
    </source>
</evidence>
<evidence type="ECO:0000256" key="5">
    <source>
        <dbReference type="ARBA" id="ARBA00022917"/>
    </source>
</evidence>
<keyword evidence="4 7" id="KW-0067">ATP-binding</keyword>
<dbReference type="InterPro" id="IPR002312">
    <property type="entry name" value="Asp/Asn-tRNA-synth_IIb"/>
</dbReference>
<dbReference type="CDD" id="cd04317">
    <property type="entry name" value="EcAspRS_like_N"/>
    <property type="match status" value="1"/>
</dbReference>
<comment type="catalytic activity">
    <reaction evidence="7">
        <text>tRNA(Asx) + L-aspartate + ATP = L-aspartyl-tRNA(Asx) + AMP + diphosphate</text>
        <dbReference type="Rhea" id="RHEA:18349"/>
        <dbReference type="Rhea" id="RHEA-COMP:9710"/>
        <dbReference type="Rhea" id="RHEA-COMP:9711"/>
        <dbReference type="ChEBI" id="CHEBI:29991"/>
        <dbReference type="ChEBI" id="CHEBI:30616"/>
        <dbReference type="ChEBI" id="CHEBI:33019"/>
        <dbReference type="ChEBI" id="CHEBI:78442"/>
        <dbReference type="ChEBI" id="CHEBI:78516"/>
        <dbReference type="ChEBI" id="CHEBI:456215"/>
        <dbReference type="EC" id="6.1.1.23"/>
    </reaction>
</comment>
<feature type="binding site" evidence="7">
    <location>
        <position position="213"/>
    </location>
    <ligand>
        <name>L-aspartate</name>
        <dbReference type="ChEBI" id="CHEBI:29991"/>
    </ligand>
</feature>
<gene>
    <name evidence="7" type="primary">aspS</name>
    <name evidence="9" type="ORF">C8N43_1721</name>
</gene>
<feature type="binding site" evidence="7">
    <location>
        <position position="595"/>
    </location>
    <ligand>
        <name>ATP</name>
        <dbReference type="ChEBI" id="CHEBI:30616"/>
    </ligand>
</feature>
<feature type="binding site" evidence="7">
    <location>
        <position position="259"/>
    </location>
    <ligand>
        <name>L-aspartate</name>
        <dbReference type="ChEBI" id="CHEBI:29991"/>
    </ligand>
</feature>
<proteinExistence type="inferred from homology"/>
<comment type="subcellular location">
    <subcellularLocation>
        <location evidence="7">Cytoplasm</location>
    </subcellularLocation>
</comment>
<dbReference type="SUPFAM" id="SSF50249">
    <property type="entry name" value="Nucleic acid-binding proteins"/>
    <property type="match status" value="1"/>
</dbReference>
<keyword evidence="3 7" id="KW-0547">Nucleotide-binding</keyword>
<dbReference type="AlphaFoldDB" id="A0A2T6BLW8"/>
<feature type="region of interest" description="Aspartate" evidence="7">
    <location>
        <begin position="237"/>
        <end position="240"/>
    </location>
</feature>
<protein>
    <recommendedName>
        <fullName evidence="7">Aspartate--tRNA(Asp/Asn) ligase</fullName>
        <ecNumber evidence="7">6.1.1.23</ecNumber>
    </recommendedName>
    <alternativeName>
        <fullName evidence="7">Aspartyl-tRNA synthetase</fullName>
        <shortName evidence="7">AspRS</shortName>
    </alternativeName>
    <alternativeName>
        <fullName evidence="7">Non-discriminating aspartyl-tRNA synthetase</fullName>
        <shortName evidence="7">ND-AspRS</shortName>
    </alternativeName>
</protein>
<keyword evidence="5 7" id="KW-0648">Protein biosynthesis</keyword>
<feature type="site" description="Important for tRNA non-discrimination" evidence="7">
    <location>
        <position position="71"/>
    </location>
</feature>
<evidence type="ECO:0000256" key="6">
    <source>
        <dbReference type="ARBA" id="ARBA00023146"/>
    </source>
</evidence>
<dbReference type="NCBIfam" id="NF001750">
    <property type="entry name" value="PRK00476.1"/>
    <property type="match status" value="1"/>
</dbReference>
<dbReference type="InterPro" id="IPR006195">
    <property type="entry name" value="aa-tRNA-synth_II"/>
</dbReference>
<dbReference type="EMBL" id="QBKS01000001">
    <property type="protein sequence ID" value="PTX57056.1"/>
    <property type="molecule type" value="Genomic_DNA"/>
</dbReference>
<dbReference type="PROSITE" id="PS50862">
    <property type="entry name" value="AA_TRNA_LIGASE_II"/>
    <property type="match status" value="1"/>
</dbReference>
<dbReference type="InterPro" id="IPR004524">
    <property type="entry name" value="Asp-tRNA-ligase_1"/>
</dbReference>
<dbReference type="Gene3D" id="3.30.930.10">
    <property type="entry name" value="Bira Bifunctional Protein, Domain 2"/>
    <property type="match status" value="2"/>
</dbReference>
<dbReference type="HAMAP" id="MF_00044">
    <property type="entry name" value="Asp_tRNA_synth_type1"/>
    <property type="match status" value="1"/>
</dbReference>
<dbReference type="InterPro" id="IPR047089">
    <property type="entry name" value="Asp-tRNA-ligase_1_N"/>
</dbReference>
<dbReference type="InterPro" id="IPR012340">
    <property type="entry name" value="NA-bd_OB-fold"/>
</dbReference>
<keyword evidence="6 7" id="KW-0030">Aminoacyl-tRNA synthetase</keyword>
<accession>A0A2T6BLW8</accession>
<dbReference type="GO" id="GO:0005737">
    <property type="term" value="C:cytoplasm"/>
    <property type="evidence" value="ECO:0007669"/>
    <property type="project" value="UniProtKB-SubCell"/>
</dbReference>
<comment type="caution">
    <text evidence="9">The sequence shown here is derived from an EMBL/GenBank/DDBJ whole genome shotgun (WGS) entry which is preliminary data.</text>
</comment>
<feature type="binding site" evidence="7">
    <location>
        <position position="562"/>
    </location>
    <ligand>
        <name>L-aspartate</name>
        <dbReference type="ChEBI" id="CHEBI:29991"/>
    </ligand>
</feature>
<comment type="similarity">
    <text evidence="1 7">Belongs to the class-II aminoacyl-tRNA synthetase family. Type 1 subfamily.</text>
</comment>
<dbReference type="InterPro" id="IPR004365">
    <property type="entry name" value="NA-bd_OB_tRNA"/>
</dbReference>
<comment type="function">
    <text evidence="7">Aspartyl-tRNA synthetase with relaxed tRNA specificity since it is able to aspartylate not only its cognate tRNA(Asp) but also tRNA(Asn). Reaction proceeds in two steps: L-aspartate is first activated by ATP to form Asp-AMP and then transferred to the acceptor end of tRNA(Asp/Asn).</text>
</comment>
<name>A0A2T6BLW8_9RHOB</name>
<dbReference type="GO" id="GO:0004815">
    <property type="term" value="F:aspartate-tRNA ligase activity"/>
    <property type="evidence" value="ECO:0007669"/>
    <property type="project" value="UniProtKB-UniRule"/>
</dbReference>
<keyword evidence="7" id="KW-0963">Cytoplasm</keyword>
<feature type="binding site" evidence="7">
    <location>
        <begin position="259"/>
        <end position="261"/>
    </location>
    <ligand>
        <name>ATP</name>
        <dbReference type="ChEBI" id="CHEBI:30616"/>
    </ligand>
</feature>
<dbReference type="Gene3D" id="2.40.50.140">
    <property type="entry name" value="Nucleic acid-binding proteins"/>
    <property type="match status" value="1"/>
</dbReference>
<dbReference type="Pfam" id="PF01336">
    <property type="entry name" value="tRNA_anti-codon"/>
    <property type="match status" value="1"/>
</dbReference>
<keyword evidence="10" id="KW-1185">Reference proteome</keyword>
<reference evidence="9 10" key="1">
    <citation type="submission" date="2018-04" db="EMBL/GenBank/DDBJ databases">
        <title>Genomic Encyclopedia of Archaeal and Bacterial Type Strains, Phase II (KMG-II): from individual species to whole genera.</title>
        <authorList>
            <person name="Goeker M."/>
        </authorList>
    </citation>
    <scope>NUCLEOTIDE SEQUENCE [LARGE SCALE GENOMIC DNA]</scope>
    <source>
        <strain evidence="9 10">DSM 100977</strain>
    </source>
</reference>
<dbReference type="GO" id="GO:0050560">
    <property type="term" value="F:aspartate-tRNA(Asn) ligase activity"/>
    <property type="evidence" value="ECO:0007669"/>
    <property type="project" value="UniProtKB-EC"/>
</dbReference>
<dbReference type="GO" id="GO:0005524">
    <property type="term" value="F:ATP binding"/>
    <property type="evidence" value="ECO:0007669"/>
    <property type="project" value="UniProtKB-UniRule"/>
</dbReference>
<dbReference type="Pfam" id="PF00152">
    <property type="entry name" value="tRNA-synt_2"/>
    <property type="match status" value="1"/>
</dbReference>
<dbReference type="GO" id="GO:0006422">
    <property type="term" value="P:aspartyl-tRNA aminoacylation"/>
    <property type="evidence" value="ECO:0007669"/>
    <property type="project" value="UniProtKB-UniRule"/>
</dbReference>
<dbReference type="InterPro" id="IPR004364">
    <property type="entry name" value="Aa-tRNA-synt_II"/>
</dbReference>
<dbReference type="PANTHER" id="PTHR22594:SF5">
    <property type="entry name" value="ASPARTATE--TRNA LIGASE, MITOCHONDRIAL"/>
    <property type="match status" value="1"/>
</dbReference>
<evidence type="ECO:0000256" key="2">
    <source>
        <dbReference type="ARBA" id="ARBA00022598"/>
    </source>
</evidence>
<comment type="caution">
    <text evidence="7">Lacks conserved residue(s) required for the propagation of feature annotation.</text>
</comment>
<comment type="subunit">
    <text evidence="7">Homodimer.</text>
</comment>
<dbReference type="Proteomes" id="UP000243978">
    <property type="component" value="Unassembled WGS sequence"/>
</dbReference>
<feature type="domain" description="Aminoacyl-transfer RNA synthetases class-II family profile" evidence="8">
    <location>
        <begin position="182"/>
        <end position="668"/>
    </location>
</feature>